<evidence type="ECO:0000259" key="5">
    <source>
        <dbReference type="PROSITE" id="PS50053"/>
    </source>
</evidence>
<evidence type="ECO:0000256" key="3">
    <source>
        <dbReference type="ARBA" id="ARBA00022750"/>
    </source>
</evidence>
<gene>
    <name evidence="6" type="ORF">BCR35DRAFT_203094</name>
</gene>
<dbReference type="PRINTS" id="PR00348">
    <property type="entry name" value="UBIQUITIN"/>
</dbReference>
<dbReference type="InterPro" id="IPR029071">
    <property type="entry name" value="Ubiquitin-like_domsf"/>
</dbReference>
<protein>
    <submittedName>
        <fullName evidence="6">Ubiquitin-related domain-containing protein</fullName>
    </submittedName>
</protein>
<evidence type="ECO:0000256" key="1">
    <source>
        <dbReference type="ARBA" id="ARBA00009136"/>
    </source>
</evidence>
<keyword evidence="4" id="KW-0378">Hydrolase</keyword>
<reference evidence="6 7" key="1">
    <citation type="submission" date="2016-07" db="EMBL/GenBank/DDBJ databases">
        <title>Pervasive Adenine N6-methylation of Active Genes in Fungi.</title>
        <authorList>
            <consortium name="DOE Joint Genome Institute"/>
            <person name="Mondo S.J."/>
            <person name="Dannebaum R.O."/>
            <person name="Kuo R.C."/>
            <person name="Labutti K."/>
            <person name="Haridas S."/>
            <person name="Kuo A."/>
            <person name="Salamov A."/>
            <person name="Ahrendt S.R."/>
            <person name="Lipzen A."/>
            <person name="Sullivan W."/>
            <person name="Andreopoulos W.B."/>
            <person name="Clum A."/>
            <person name="Lindquist E."/>
            <person name="Daum C."/>
            <person name="Ramamoorthy G.K."/>
            <person name="Gryganskyi A."/>
            <person name="Culley D."/>
            <person name="Magnuson J.K."/>
            <person name="James T.Y."/>
            <person name="O'Malley M.A."/>
            <person name="Stajich J.E."/>
            <person name="Spatafora J.W."/>
            <person name="Visel A."/>
            <person name="Grigoriev I.V."/>
        </authorList>
    </citation>
    <scope>NUCLEOTIDE SEQUENCE [LARGE SCALE GENOMIC DNA]</scope>
    <source>
        <strain evidence="6 7">62-1032</strain>
    </source>
</reference>
<dbReference type="SMART" id="SM00213">
    <property type="entry name" value="UBQ"/>
    <property type="match status" value="1"/>
</dbReference>
<comment type="caution">
    <text evidence="6">The sequence shown here is derived from an EMBL/GenBank/DDBJ whole genome shotgun (WGS) entry which is preliminary data.</text>
</comment>
<dbReference type="SUPFAM" id="SSF54236">
    <property type="entry name" value="Ubiquitin-like"/>
    <property type="match status" value="1"/>
</dbReference>
<dbReference type="STRING" id="106004.A0A1Y2DGC2"/>
<dbReference type="PANTHER" id="PTHR15397:SF3">
    <property type="entry name" value="DNA DAMAGE INDUCIBLE 1 HOMOLOG 2"/>
    <property type="match status" value="1"/>
</dbReference>
<dbReference type="GO" id="GO:0006508">
    <property type="term" value="P:proteolysis"/>
    <property type="evidence" value="ECO:0007669"/>
    <property type="project" value="UniProtKB-KW"/>
</dbReference>
<dbReference type="AlphaFoldDB" id="A0A1Y2DGC2"/>
<keyword evidence="3" id="KW-0064">Aspartyl protease</keyword>
<dbReference type="InParanoid" id="A0A1Y2DGC2"/>
<feature type="domain" description="Ubiquitin-like" evidence="5">
    <location>
        <begin position="1"/>
        <end position="70"/>
    </location>
</feature>
<dbReference type="Gene3D" id="3.10.20.90">
    <property type="entry name" value="Phosphatidylinositol 3-kinase Catalytic Subunit, Chain A, domain 1"/>
    <property type="match status" value="1"/>
</dbReference>
<dbReference type="PROSITE" id="PS50053">
    <property type="entry name" value="UBIQUITIN_2"/>
    <property type="match status" value="1"/>
</dbReference>
<dbReference type="EMBL" id="MCGR01000079">
    <property type="protein sequence ID" value="ORY58331.1"/>
    <property type="molecule type" value="Genomic_DNA"/>
</dbReference>
<dbReference type="OrthoDB" id="1047367at2759"/>
<name>A0A1Y2DGC2_9BASI</name>
<dbReference type="Proteomes" id="UP000193467">
    <property type="component" value="Unassembled WGS sequence"/>
</dbReference>
<evidence type="ECO:0000256" key="4">
    <source>
        <dbReference type="ARBA" id="ARBA00022801"/>
    </source>
</evidence>
<keyword evidence="2" id="KW-0645">Protease</keyword>
<dbReference type="InterPro" id="IPR000626">
    <property type="entry name" value="Ubiquitin-like_dom"/>
</dbReference>
<dbReference type="InterPro" id="IPR033882">
    <property type="entry name" value="DDI1_N"/>
</dbReference>
<dbReference type="GO" id="GO:0004190">
    <property type="term" value="F:aspartic-type endopeptidase activity"/>
    <property type="evidence" value="ECO:0007669"/>
    <property type="project" value="UniProtKB-KW"/>
</dbReference>
<dbReference type="InterPro" id="IPR019956">
    <property type="entry name" value="Ubiquitin_dom"/>
</dbReference>
<dbReference type="PANTHER" id="PTHR15397">
    <property type="entry name" value="SODIUM-GLUCOSE COTRANSPORTER REGULATORY PROTEIN -RELATED"/>
    <property type="match status" value="1"/>
</dbReference>
<evidence type="ECO:0000313" key="6">
    <source>
        <dbReference type="EMBL" id="ORY58331.1"/>
    </source>
</evidence>
<proteinExistence type="inferred from homology"/>
<dbReference type="CDD" id="cd01796">
    <property type="entry name" value="Ubl_Ddi1_like"/>
    <property type="match status" value="1"/>
</dbReference>
<keyword evidence="7" id="KW-1185">Reference proteome</keyword>
<dbReference type="Pfam" id="PF00240">
    <property type="entry name" value="ubiquitin"/>
    <property type="match status" value="1"/>
</dbReference>
<sequence>MRLTVATEEGSTFNIDVDPGMELENVAALLEAETGIPPDDQLLFASGKQLTGKKETLASQDVKEDDVLLLRRNSEPSGSNVAGR</sequence>
<evidence type="ECO:0000313" key="7">
    <source>
        <dbReference type="Proteomes" id="UP000193467"/>
    </source>
</evidence>
<comment type="similarity">
    <text evidence="1">Belongs to the DDI1 family.</text>
</comment>
<evidence type="ECO:0000256" key="2">
    <source>
        <dbReference type="ARBA" id="ARBA00022670"/>
    </source>
</evidence>
<accession>A0A1Y2DGC2</accession>
<organism evidence="6 7">
    <name type="scientific">Leucosporidium creatinivorum</name>
    <dbReference type="NCBI Taxonomy" id="106004"/>
    <lineage>
        <taxon>Eukaryota</taxon>
        <taxon>Fungi</taxon>
        <taxon>Dikarya</taxon>
        <taxon>Basidiomycota</taxon>
        <taxon>Pucciniomycotina</taxon>
        <taxon>Microbotryomycetes</taxon>
        <taxon>Leucosporidiales</taxon>
        <taxon>Leucosporidium</taxon>
    </lineage>
</organism>